<sequence length="84" mass="9204">MHTVLVILGGFVLLAITYAMALWHSASLRRAFPVYAILWVIASAINLWIGVTHAGYSVSDELPIFVVVFGIPCAVAWFVSRRSA</sequence>
<keyword evidence="1" id="KW-1133">Transmembrane helix</keyword>
<accession>A0ABT4ZHD0</accession>
<feature type="transmembrane region" description="Helical" evidence="1">
    <location>
        <begin position="6"/>
        <end position="23"/>
    </location>
</feature>
<dbReference type="RefSeq" id="WP_271889508.1">
    <property type="nucleotide sequence ID" value="NZ_JAQBIE010000015.1"/>
</dbReference>
<name>A0ABT4ZHD0_9RHOB</name>
<keyword evidence="1" id="KW-0812">Transmembrane</keyword>
<protein>
    <submittedName>
        <fullName evidence="2">Uncharacterized protein</fullName>
    </submittedName>
</protein>
<evidence type="ECO:0000256" key="1">
    <source>
        <dbReference type="SAM" id="Phobius"/>
    </source>
</evidence>
<dbReference type="EMBL" id="JAQBIE010000015">
    <property type="protein sequence ID" value="MDB6178388.1"/>
    <property type="molecule type" value="Genomic_DNA"/>
</dbReference>
<feature type="transmembrane region" description="Helical" evidence="1">
    <location>
        <begin position="35"/>
        <end position="56"/>
    </location>
</feature>
<proteinExistence type="predicted"/>
<organism evidence="2 3">
    <name type="scientific">Paracoccus onchidii</name>
    <dbReference type="NCBI Taxonomy" id="3017813"/>
    <lineage>
        <taxon>Bacteria</taxon>
        <taxon>Pseudomonadati</taxon>
        <taxon>Pseudomonadota</taxon>
        <taxon>Alphaproteobacteria</taxon>
        <taxon>Rhodobacterales</taxon>
        <taxon>Paracoccaceae</taxon>
        <taxon>Paracoccus</taxon>
    </lineage>
</organism>
<evidence type="ECO:0000313" key="2">
    <source>
        <dbReference type="EMBL" id="MDB6178388.1"/>
    </source>
</evidence>
<feature type="transmembrane region" description="Helical" evidence="1">
    <location>
        <begin position="62"/>
        <end position="79"/>
    </location>
</feature>
<dbReference type="Proteomes" id="UP001165641">
    <property type="component" value="Unassembled WGS sequence"/>
</dbReference>
<comment type="caution">
    <text evidence="2">The sequence shown here is derived from an EMBL/GenBank/DDBJ whole genome shotgun (WGS) entry which is preliminary data.</text>
</comment>
<reference evidence="2" key="1">
    <citation type="submission" date="2022-12" db="EMBL/GenBank/DDBJ databases">
        <title>Paracoccus onchidii sp. nov., isolated from a marine invertebrate from the South China Sea.</title>
        <authorList>
            <person name="Xu S."/>
            <person name="Liu Z."/>
            <person name="Xu Y."/>
        </authorList>
    </citation>
    <scope>NUCLEOTIDE SEQUENCE</scope>
    <source>
        <strain evidence="2">Z330</strain>
    </source>
</reference>
<keyword evidence="1" id="KW-0472">Membrane</keyword>
<gene>
    <name evidence="2" type="ORF">PAF17_12860</name>
</gene>
<keyword evidence="3" id="KW-1185">Reference proteome</keyword>
<evidence type="ECO:0000313" key="3">
    <source>
        <dbReference type="Proteomes" id="UP001165641"/>
    </source>
</evidence>